<dbReference type="GO" id="GO:0050660">
    <property type="term" value="F:flavin adenine dinucleotide binding"/>
    <property type="evidence" value="ECO:0007669"/>
    <property type="project" value="TreeGrafter"/>
</dbReference>
<proteinExistence type="predicted"/>
<evidence type="ECO:0000313" key="10">
    <source>
        <dbReference type="EMBL" id="GMF13793.1"/>
    </source>
</evidence>
<evidence type="ECO:0000256" key="4">
    <source>
        <dbReference type="ARBA" id="ARBA00022827"/>
    </source>
</evidence>
<reference evidence="10" key="1">
    <citation type="submission" date="2023-04" db="EMBL/GenBank/DDBJ databases">
        <title>Phytophthora lilii NBRC 32176.</title>
        <authorList>
            <person name="Ichikawa N."/>
            <person name="Sato H."/>
            <person name="Tonouchi N."/>
        </authorList>
    </citation>
    <scope>NUCLEOTIDE SEQUENCE</scope>
    <source>
        <strain evidence="10">NBRC 32176</strain>
    </source>
</reference>
<evidence type="ECO:0000256" key="7">
    <source>
        <dbReference type="ARBA" id="ARBA00023797"/>
    </source>
</evidence>
<evidence type="ECO:0000256" key="8">
    <source>
        <dbReference type="SAM" id="MobiDB-lite"/>
    </source>
</evidence>
<dbReference type="Gene3D" id="1.20.990.10">
    <property type="entry name" value="NADPH-cytochrome p450 Reductase, Chain A, domain 3"/>
    <property type="match status" value="1"/>
</dbReference>
<evidence type="ECO:0000256" key="5">
    <source>
        <dbReference type="ARBA" id="ARBA00022857"/>
    </source>
</evidence>
<accession>A0A9W6WI11</accession>
<dbReference type="GO" id="GO:0005829">
    <property type="term" value="C:cytosol"/>
    <property type="evidence" value="ECO:0007669"/>
    <property type="project" value="TreeGrafter"/>
</dbReference>
<dbReference type="Gene3D" id="3.40.50.80">
    <property type="entry name" value="Nucleotide-binding domain of ferredoxin-NADP reductase (FNR) module"/>
    <property type="match status" value="1"/>
</dbReference>
<dbReference type="InterPro" id="IPR017938">
    <property type="entry name" value="Riboflavin_synthase-like_b-brl"/>
</dbReference>
<name>A0A9W6WI11_9STRA</name>
<dbReference type="InterPro" id="IPR023173">
    <property type="entry name" value="NADPH_Cyt_P450_Rdtase_alpha"/>
</dbReference>
<dbReference type="Pfam" id="PF00258">
    <property type="entry name" value="Flavodoxin_1"/>
    <property type="match status" value="2"/>
</dbReference>
<feature type="region of interest" description="Disordered" evidence="8">
    <location>
        <begin position="409"/>
        <end position="434"/>
    </location>
</feature>
<dbReference type="GO" id="GO:0003958">
    <property type="term" value="F:NADPH-hemoprotein reductase activity"/>
    <property type="evidence" value="ECO:0007669"/>
    <property type="project" value="UniProtKB-EC"/>
</dbReference>
<dbReference type="PROSITE" id="PS50902">
    <property type="entry name" value="FLAVODOXIN_LIKE"/>
    <property type="match status" value="1"/>
</dbReference>
<comment type="caution">
    <text evidence="10">The sequence shown here is derived from an EMBL/GenBank/DDBJ whole genome shotgun (WGS) entry which is preliminary data.</text>
</comment>
<dbReference type="InterPro" id="IPR003097">
    <property type="entry name" value="CysJ-like_FAD-binding"/>
</dbReference>
<dbReference type="GO" id="GO:0010181">
    <property type="term" value="F:FMN binding"/>
    <property type="evidence" value="ECO:0007669"/>
    <property type="project" value="InterPro"/>
</dbReference>
<dbReference type="InterPro" id="IPR029039">
    <property type="entry name" value="Flavoprotein-like_sf"/>
</dbReference>
<dbReference type="EC" id="1.6.2.4" evidence="7"/>
<evidence type="ECO:0000256" key="6">
    <source>
        <dbReference type="ARBA" id="ARBA00023002"/>
    </source>
</evidence>
<dbReference type="Gene3D" id="2.40.30.10">
    <property type="entry name" value="Translation factors"/>
    <property type="match status" value="1"/>
</dbReference>
<evidence type="ECO:0000313" key="11">
    <source>
        <dbReference type="Proteomes" id="UP001165083"/>
    </source>
</evidence>
<dbReference type="SUPFAM" id="SSF52343">
    <property type="entry name" value="Ferredoxin reductase-like, C-terminal NADP-linked domain"/>
    <property type="match status" value="1"/>
</dbReference>
<feature type="compositionally biased region" description="Low complexity" evidence="8">
    <location>
        <begin position="357"/>
        <end position="375"/>
    </location>
</feature>
<evidence type="ECO:0000256" key="2">
    <source>
        <dbReference type="ARBA" id="ARBA00001974"/>
    </source>
</evidence>
<feature type="region of interest" description="Disordered" evidence="8">
    <location>
        <begin position="139"/>
        <end position="190"/>
    </location>
</feature>
<dbReference type="AlphaFoldDB" id="A0A9W6WI11"/>
<feature type="compositionally biased region" description="Polar residues" evidence="8">
    <location>
        <begin position="145"/>
        <end position="170"/>
    </location>
</feature>
<keyword evidence="11" id="KW-1185">Reference proteome</keyword>
<dbReference type="OrthoDB" id="1856718at2759"/>
<dbReference type="InterPro" id="IPR001433">
    <property type="entry name" value="OxRdtase_FAD/NAD-bd"/>
</dbReference>
<feature type="compositionally biased region" description="Basic residues" evidence="8">
    <location>
        <begin position="424"/>
        <end position="433"/>
    </location>
</feature>
<keyword evidence="4" id="KW-0274">FAD</keyword>
<evidence type="ECO:0000259" key="9">
    <source>
        <dbReference type="PROSITE" id="PS50902"/>
    </source>
</evidence>
<keyword evidence="3" id="KW-0285">Flavoprotein</keyword>
<keyword evidence="5" id="KW-0521">NADP</keyword>
<sequence length="892" mass="97397">MLSPGSEPNATEHVPRPPLRQARRLSISFRKIQQVVATITHADIFIGSLTGTSERFASSLAEKAAQRGAIVSLKSLEEFDPECYQDPSGPYHSTSRLTVFVVSTHFAGGPSPNAEAFSQWLRLASGHYTTSTIDPVLPEEVRPSDATTPIETGSPGITSVENSKESSNISPRRLTQIAMSRPVQRPRRQSSFSAAIRPLLRLNWRNTLNGGNASASVKKLKRPLDGVQYAVFGVGNSMYLTYNAMGKFVDARMQALGAVRLCPLGLGDVSNDIDDAFAKWEAHLLQLLMYQKPGPPADIAAQAQQALLIQQRMTSVGEDISRKIAEQKKNATGSPPEPAVQRLSSSEKQNVELLRQSSGITGTSSTNTSITSKGSPVKLSMQDHYGRHVRLKFRCRYVSKLGDKPPTVVKLPPLVTNDSDSRPQRKLSGRHTSVRRDATHIRHPCIAVQSITMLKRVTASGDCQLVDSAFKDVSLARLVIMDPELKFETADTFGYFPPNSTDVVDAIGNKLGLDMDAYVELSFHDDVSADTDDEPALTLVNNKDCHLPFPSPCRIRTILSEFLELRTISREFVRIASGFATNKKEHELLENLASIDGSTAFNREFGQSNSGILKMLELAPSLRIPFEVFVNMTPLLKPRLYSIASSHVKNDRAFDIVVALGNLTATHGLSVSNFRKILSNSESSALPDGSNYYSSGAQLQVDACSVPVIRMLRGFVATSRFNIPPDLSAPMVMIANGIGVAPLRALMQHREFEAGISKQTQQQLAEASNSVPISSHATQSCGKALLLLGCSNTDSTLFESELRNWEAIGLLEFHVAHSSQPGQPPAYVQDLVANQKQKIASLMSSSPHARIYICGKIAMARAVNQILASPDSTTNWYQKALQSGRYIEGIYG</sequence>
<dbReference type="InterPro" id="IPR039261">
    <property type="entry name" value="FNR_nucleotide-bd"/>
</dbReference>
<dbReference type="SUPFAM" id="SSF63380">
    <property type="entry name" value="Riboflavin synthase domain-like"/>
    <property type="match status" value="1"/>
</dbReference>
<feature type="domain" description="Flavodoxin-like" evidence="9">
    <location>
        <begin position="42"/>
        <end position="285"/>
    </location>
</feature>
<evidence type="ECO:0000256" key="1">
    <source>
        <dbReference type="ARBA" id="ARBA00001917"/>
    </source>
</evidence>
<dbReference type="Pfam" id="PF00667">
    <property type="entry name" value="FAD_binding_1"/>
    <property type="match status" value="1"/>
</dbReference>
<dbReference type="EMBL" id="BSXW01000172">
    <property type="protein sequence ID" value="GMF13793.1"/>
    <property type="molecule type" value="Genomic_DNA"/>
</dbReference>
<feature type="region of interest" description="Disordered" evidence="8">
    <location>
        <begin position="326"/>
        <end position="378"/>
    </location>
</feature>
<comment type="cofactor">
    <cofactor evidence="2">
        <name>FAD</name>
        <dbReference type="ChEBI" id="CHEBI:57692"/>
    </cofactor>
</comment>
<dbReference type="Gene3D" id="3.40.50.360">
    <property type="match status" value="1"/>
</dbReference>
<organism evidence="10 11">
    <name type="scientific">Phytophthora lilii</name>
    <dbReference type="NCBI Taxonomy" id="2077276"/>
    <lineage>
        <taxon>Eukaryota</taxon>
        <taxon>Sar</taxon>
        <taxon>Stramenopiles</taxon>
        <taxon>Oomycota</taxon>
        <taxon>Peronosporomycetes</taxon>
        <taxon>Peronosporales</taxon>
        <taxon>Peronosporaceae</taxon>
        <taxon>Phytophthora</taxon>
    </lineage>
</organism>
<evidence type="ECO:0000256" key="3">
    <source>
        <dbReference type="ARBA" id="ARBA00022630"/>
    </source>
</evidence>
<dbReference type="Pfam" id="PF00175">
    <property type="entry name" value="NAD_binding_1"/>
    <property type="match status" value="1"/>
</dbReference>
<gene>
    <name evidence="10" type="ORF">Plil01_000423300</name>
</gene>
<dbReference type="PANTHER" id="PTHR19384:SF17">
    <property type="entry name" value="NADPH--CYTOCHROME P450 REDUCTASE"/>
    <property type="match status" value="1"/>
</dbReference>
<dbReference type="PANTHER" id="PTHR19384">
    <property type="entry name" value="NITRIC OXIDE SYNTHASE-RELATED"/>
    <property type="match status" value="1"/>
</dbReference>
<dbReference type="InterPro" id="IPR008254">
    <property type="entry name" value="Flavodoxin/NO_synth"/>
</dbReference>
<dbReference type="Proteomes" id="UP001165083">
    <property type="component" value="Unassembled WGS sequence"/>
</dbReference>
<keyword evidence="6" id="KW-0560">Oxidoreductase</keyword>
<comment type="cofactor">
    <cofactor evidence="1">
        <name>FMN</name>
        <dbReference type="ChEBI" id="CHEBI:58210"/>
    </cofactor>
</comment>
<dbReference type="SUPFAM" id="SSF52218">
    <property type="entry name" value="Flavoproteins"/>
    <property type="match status" value="2"/>
</dbReference>
<protein>
    <recommendedName>
        <fullName evidence="7">NADPH--hemoprotein reductase</fullName>
        <ecNumber evidence="7">1.6.2.4</ecNumber>
    </recommendedName>
</protein>